<dbReference type="EMBL" id="BONG01000088">
    <property type="protein sequence ID" value="GIF94250.1"/>
    <property type="molecule type" value="Genomic_DNA"/>
</dbReference>
<name>A0A8J3NXF2_9ACTN</name>
<comment type="caution">
    <text evidence="1">The sequence shown here is derived from an EMBL/GenBank/DDBJ whole genome shotgun (WGS) entry which is preliminary data.</text>
</comment>
<dbReference type="AlphaFoldDB" id="A0A8J3NXF2"/>
<accession>A0A8J3NXF2</accession>
<organism evidence="1 2">
    <name type="scientific">Catellatospora chokoriensis</name>
    <dbReference type="NCBI Taxonomy" id="310353"/>
    <lineage>
        <taxon>Bacteria</taxon>
        <taxon>Bacillati</taxon>
        <taxon>Actinomycetota</taxon>
        <taxon>Actinomycetes</taxon>
        <taxon>Micromonosporales</taxon>
        <taxon>Micromonosporaceae</taxon>
        <taxon>Catellatospora</taxon>
    </lineage>
</organism>
<dbReference type="Proteomes" id="UP000619293">
    <property type="component" value="Unassembled WGS sequence"/>
</dbReference>
<proteinExistence type="predicted"/>
<evidence type="ECO:0000313" key="2">
    <source>
        <dbReference type="Proteomes" id="UP000619293"/>
    </source>
</evidence>
<evidence type="ECO:0000313" key="1">
    <source>
        <dbReference type="EMBL" id="GIF94250.1"/>
    </source>
</evidence>
<sequence>MPVSEANEWAIPPQWEVLRPDDPARAEVAFAGLGVLAVLWRDADGVIWEEPDLDVALPVAADLAGYREAVASGRRYRCAYAAGLLDWTAAELAEATGMPVGPPYRHADAVWPPELAAGYARLNWDRDEPVAVVGAATAERFWAALSAALVLRPGTTVRLGTGLSGLNIGGGSPPEGTVLFDGPDVHCFHRERGRLVIIAGRETGWLQPHP</sequence>
<keyword evidence="2" id="KW-1185">Reference proteome</keyword>
<gene>
    <name evidence="1" type="ORF">Cch02nite_76940</name>
</gene>
<reference evidence="1 2" key="1">
    <citation type="submission" date="2021-01" db="EMBL/GenBank/DDBJ databases">
        <title>Whole genome shotgun sequence of Catellatospora chokoriensis NBRC 107358.</title>
        <authorList>
            <person name="Komaki H."/>
            <person name="Tamura T."/>
        </authorList>
    </citation>
    <scope>NUCLEOTIDE SEQUENCE [LARGE SCALE GENOMIC DNA]</scope>
    <source>
        <strain evidence="1 2">NBRC 107358</strain>
    </source>
</reference>
<protein>
    <submittedName>
        <fullName evidence="1">Uncharacterized protein</fullName>
    </submittedName>
</protein>